<name>A0AAD9JC75_9ANNE</name>
<comment type="caution">
    <text evidence="5">The sequence shown here is derived from an EMBL/GenBank/DDBJ whole genome shotgun (WGS) entry which is preliminary data.</text>
</comment>
<protein>
    <submittedName>
        <fullName evidence="5">Uncharacterized protein</fullName>
    </submittedName>
</protein>
<keyword evidence="6" id="KW-1185">Reference proteome</keyword>
<evidence type="ECO:0000256" key="1">
    <source>
        <dbReference type="ARBA" id="ARBA00004123"/>
    </source>
</evidence>
<dbReference type="InterPro" id="IPR002738">
    <property type="entry name" value="RNase_P_p30"/>
</dbReference>
<organism evidence="5 6">
    <name type="scientific">Paralvinella palmiformis</name>
    <dbReference type="NCBI Taxonomy" id="53620"/>
    <lineage>
        <taxon>Eukaryota</taxon>
        <taxon>Metazoa</taxon>
        <taxon>Spiralia</taxon>
        <taxon>Lophotrochozoa</taxon>
        <taxon>Annelida</taxon>
        <taxon>Polychaeta</taxon>
        <taxon>Sedentaria</taxon>
        <taxon>Canalipalpata</taxon>
        <taxon>Terebellida</taxon>
        <taxon>Terebelliformia</taxon>
        <taxon>Alvinellidae</taxon>
        <taxon>Paralvinella</taxon>
    </lineage>
</organism>
<dbReference type="InterPro" id="IPR016195">
    <property type="entry name" value="Pol/histidinol_Pase-like"/>
</dbReference>
<feature type="compositionally biased region" description="Acidic residues" evidence="4">
    <location>
        <begin position="206"/>
        <end position="224"/>
    </location>
</feature>
<proteinExistence type="inferred from homology"/>
<dbReference type="Proteomes" id="UP001208570">
    <property type="component" value="Unassembled WGS sequence"/>
</dbReference>
<sequence length="233" mass="26405">MTQSPQVLPATRLKEIKSSSGQISKDIEIYSRFTLVLEDASQSRMLQKDQAIQGYDILAVKPMNEKMCELACKNLDVDIITFDFNEKLPFYLARPKIKMAVERGIHFELTYTPMLVSRDARRHTISSGQLLVEYTKGKEMDVRGPYDVANLGTLFGLNLEQCRNSVTRNCQQMILHAESRKSALGVVKMAPRSSVREQWILKEGQAYDESESPSEDESSSDSEESQAKKIKLC</sequence>
<evidence type="ECO:0000313" key="6">
    <source>
        <dbReference type="Proteomes" id="UP001208570"/>
    </source>
</evidence>
<dbReference type="PANTHER" id="PTHR13031:SF0">
    <property type="entry name" value="RIBONUCLEASE P PROTEIN SUBUNIT P30"/>
    <property type="match status" value="1"/>
</dbReference>
<dbReference type="PANTHER" id="PTHR13031">
    <property type="entry name" value="RIBONUCLEASE P SUBUNIT P30"/>
    <property type="match status" value="1"/>
</dbReference>
<comment type="similarity">
    <text evidence="2">Belongs to the eukaryotic/archaeal RNase P protein component 3 family.</text>
</comment>
<feature type="region of interest" description="Disordered" evidence="4">
    <location>
        <begin position="201"/>
        <end position="233"/>
    </location>
</feature>
<evidence type="ECO:0000256" key="3">
    <source>
        <dbReference type="ARBA" id="ARBA00022694"/>
    </source>
</evidence>
<dbReference type="GO" id="GO:0008033">
    <property type="term" value="P:tRNA processing"/>
    <property type="evidence" value="ECO:0007669"/>
    <property type="project" value="UniProtKB-KW"/>
</dbReference>
<dbReference type="GO" id="GO:0003723">
    <property type="term" value="F:RNA binding"/>
    <property type="evidence" value="ECO:0007669"/>
    <property type="project" value="TreeGrafter"/>
</dbReference>
<dbReference type="EMBL" id="JAODUP010000403">
    <property type="protein sequence ID" value="KAK2150492.1"/>
    <property type="molecule type" value="Genomic_DNA"/>
</dbReference>
<reference evidence="5" key="1">
    <citation type="journal article" date="2023" name="Mol. Biol. Evol.">
        <title>Third-Generation Sequencing Reveals the Adaptive Role of the Epigenome in Three Deep-Sea Polychaetes.</title>
        <authorList>
            <person name="Perez M."/>
            <person name="Aroh O."/>
            <person name="Sun Y."/>
            <person name="Lan Y."/>
            <person name="Juniper S.K."/>
            <person name="Young C.R."/>
            <person name="Angers B."/>
            <person name="Qian P.Y."/>
        </authorList>
    </citation>
    <scope>NUCLEOTIDE SEQUENCE</scope>
    <source>
        <strain evidence="5">P08H-3</strain>
    </source>
</reference>
<dbReference type="Gene3D" id="3.20.20.140">
    <property type="entry name" value="Metal-dependent hydrolases"/>
    <property type="match status" value="1"/>
</dbReference>
<comment type="subcellular location">
    <subcellularLocation>
        <location evidence="1">Nucleus</location>
    </subcellularLocation>
</comment>
<keyword evidence="3" id="KW-0819">tRNA processing</keyword>
<evidence type="ECO:0000256" key="2">
    <source>
        <dbReference type="ARBA" id="ARBA00007331"/>
    </source>
</evidence>
<dbReference type="AlphaFoldDB" id="A0AAD9JC75"/>
<gene>
    <name evidence="5" type="ORF">LSH36_403g03058</name>
</gene>
<dbReference type="Pfam" id="PF01876">
    <property type="entry name" value="RNase_P_p30"/>
    <property type="match status" value="1"/>
</dbReference>
<evidence type="ECO:0000313" key="5">
    <source>
        <dbReference type="EMBL" id="KAK2150492.1"/>
    </source>
</evidence>
<evidence type="ECO:0000256" key="4">
    <source>
        <dbReference type="SAM" id="MobiDB-lite"/>
    </source>
</evidence>
<accession>A0AAD9JC75</accession>
<dbReference type="SUPFAM" id="SSF89550">
    <property type="entry name" value="PHP domain-like"/>
    <property type="match status" value="1"/>
</dbReference>
<dbReference type="GO" id="GO:0005655">
    <property type="term" value="C:nucleolar ribonuclease P complex"/>
    <property type="evidence" value="ECO:0007669"/>
    <property type="project" value="TreeGrafter"/>
</dbReference>